<accession>A0A0J8E494</accession>
<gene>
    <name evidence="2" type="ORF">BVRB_4g097240</name>
</gene>
<dbReference type="Pfam" id="PF02458">
    <property type="entry name" value="Transferase"/>
    <property type="match status" value="1"/>
</dbReference>
<sequence length="476" mass="53540">MASENENENENENEENNSIVAVHSVLTVVSSIPVNPSDKTCPLTVVDRAMGQHSLHVIFYFRSGSLDFDGIRPAINEVLSMYPNVTGRLAKDDDSNWVIKCTDAGMRVHRAKVETSVDEWLRSASADDERYLSVYQELPDDPKYWSPFRMKVTDFEGGGTAISLSCPHMLADPISMTLLIKSWTEAYHHDVVVHPPFLHPHALNIPHTFTTPLPNTTSPSYYLSKSKTSYPNPKVKMASATFDFSNLAIKQFLVKNCSVLPDATPFDLLTALFWTSIAKLKAQTDDLKQSISICMDMRKRLRAALPYGYFGNALHFSQLTVNGNKISNKGDIGQVAELVHRHVVGLKDEEFWSAVDWLNSRKDDQGKFLPPFRMYGPELTFVNMESMIAPIGLNMNEAQPLMYGVEFMKDQKPVHVSYHVENVEGEGLILVMPSPEEELARRVTVTLPEEEIEKLLKDEVILSLDPILLLSGRIQI</sequence>
<reference evidence="2 3" key="1">
    <citation type="journal article" date="2014" name="Nature">
        <title>The genome of the recently domesticated crop plant sugar beet (Beta vulgaris).</title>
        <authorList>
            <person name="Dohm J.C."/>
            <person name="Minoche A.E."/>
            <person name="Holtgrawe D."/>
            <person name="Capella-Gutierrez S."/>
            <person name="Zakrzewski F."/>
            <person name="Tafer H."/>
            <person name="Rupp O."/>
            <person name="Sorensen T.R."/>
            <person name="Stracke R."/>
            <person name="Reinhardt R."/>
            <person name="Goesmann A."/>
            <person name="Kraft T."/>
            <person name="Schulz B."/>
            <person name="Stadler P.F."/>
            <person name="Schmidt T."/>
            <person name="Gabaldon T."/>
            <person name="Lehrach H."/>
            <person name="Weisshaar B."/>
            <person name="Himmelbauer H."/>
        </authorList>
    </citation>
    <scope>NUCLEOTIDE SEQUENCE [LARGE SCALE GENOMIC DNA]</scope>
    <source>
        <tissue evidence="2">Taproot</tissue>
    </source>
</reference>
<dbReference type="SMR" id="A0A0J8E494"/>
<dbReference type="PANTHER" id="PTHR31642:SF316">
    <property type="entry name" value="PROTEIN ECERIFERUM 26-LIKE"/>
    <property type="match status" value="1"/>
</dbReference>
<dbReference type="Gene3D" id="3.30.559.10">
    <property type="entry name" value="Chloramphenicol acetyltransferase-like domain"/>
    <property type="match status" value="2"/>
</dbReference>
<keyword evidence="3" id="KW-1185">Reference proteome</keyword>
<dbReference type="Proteomes" id="UP000035740">
    <property type="component" value="Unassembled WGS sequence"/>
</dbReference>
<dbReference type="OMA" id="GNWEVKC"/>
<name>A0A0J8E494_BETVV</name>
<evidence type="ECO:0000313" key="3">
    <source>
        <dbReference type="Proteomes" id="UP000035740"/>
    </source>
</evidence>
<evidence type="ECO:0000256" key="1">
    <source>
        <dbReference type="ARBA" id="ARBA00009861"/>
    </source>
</evidence>
<dbReference type="KEGG" id="bvg:104907765"/>
<dbReference type="Gramene" id="KMS97940">
    <property type="protein sequence ID" value="KMS97940"/>
    <property type="gene ID" value="BVRB_4g097240"/>
</dbReference>
<comment type="similarity">
    <text evidence="1">Belongs to the plant acyltransferase family.</text>
</comment>
<protein>
    <submittedName>
        <fullName evidence="2">Uncharacterized protein</fullName>
    </submittedName>
</protein>
<dbReference type="SUPFAM" id="SSF52777">
    <property type="entry name" value="CoA-dependent acyltransferases"/>
    <property type="match status" value="1"/>
</dbReference>
<dbReference type="GO" id="GO:0016747">
    <property type="term" value="F:acyltransferase activity, transferring groups other than amino-acyl groups"/>
    <property type="evidence" value="ECO:0007669"/>
    <property type="project" value="TreeGrafter"/>
</dbReference>
<dbReference type="InterPro" id="IPR050317">
    <property type="entry name" value="Plant_Fungal_Acyltransferase"/>
</dbReference>
<dbReference type="InterPro" id="IPR023213">
    <property type="entry name" value="CAT-like_dom_sf"/>
</dbReference>
<proteinExistence type="inferred from homology"/>
<evidence type="ECO:0000313" key="2">
    <source>
        <dbReference type="EMBL" id="KMS97940.1"/>
    </source>
</evidence>
<dbReference type="PANTHER" id="PTHR31642">
    <property type="entry name" value="TRICHOTHECENE 3-O-ACETYLTRANSFERASE"/>
    <property type="match status" value="1"/>
</dbReference>
<dbReference type="OrthoDB" id="671439at2759"/>
<dbReference type="EMBL" id="KQ090284">
    <property type="protein sequence ID" value="KMS97940.1"/>
    <property type="molecule type" value="Genomic_DNA"/>
</dbReference>
<dbReference type="eggNOG" id="ENOG502QVJH">
    <property type="taxonomic scope" value="Eukaryota"/>
</dbReference>
<organism evidence="2 3">
    <name type="scientific">Beta vulgaris subsp. vulgaris</name>
    <name type="common">Beet</name>
    <dbReference type="NCBI Taxonomy" id="3555"/>
    <lineage>
        <taxon>Eukaryota</taxon>
        <taxon>Viridiplantae</taxon>
        <taxon>Streptophyta</taxon>
        <taxon>Embryophyta</taxon>
        <taxon>Tracheophyta</taxon>
        <taxon>Spermatophyta</taxon>
        <taxon>Magnoliopsida</taxon>
        <taxon>eudicotyledons</taxon>
        <taxon>Gunneridae</taxon>
        <taxon>Pentapetalae</taxon>
        <taxon>Caryophyllales</taxon>
        <taxon>Chenopodiaceae</taxon>
        <taxon>Betoideae</taxon>
        <taxon>Beta</taxon>
    </lineage>
</organism>
<dbReference type="AlphaFoldDB" id="A0A0J8E494"/>